<reference evidence="3 4" key="1">
    <citation type="submission" date="2022-05" db="EMBL/GenBank/DDBJ databases">
        <authorList>
            <consortium name="Genoscope - CEA"/>
            <person name="William W."/>
        </authorList>
    </citation>
    <scope>NUCLEOTIDE SEQUENCE [LARGE SCALE GENOMIC DNA]</scope>
</reference>
<keyword evidence="2" id="KW-0812">Transmembrane</keyword>
<name>A0AAU9VWS5_9CNID</name>
<protein>
    <submittedName>
        <fullName evidence="3">Uncharacterized protein</fullName>
    </submittedName>
</protein>
<dbReference type="EMBL" id="CALNXJ010000005">
    <property type="protein sequence ID" value="CAH3039963.1"/>
    <property type="molecule type" value="Genomic_DNA"/>
</dbReference>
<dbReference type="Proteomes" id="UP001159428">
    <property type="component" value="Unassembled WGS sequence"/>
</dbReference>
<feature type="compositionally biased region" description="Basic and acidic residues" evidence="1">
    <location>
        <begin position="392"/>
        <end position="404"/>
    </location>
</feature>
<feature type="region of interest" description="Disordered" evidence="1">
    <location>
        <begin position="325"/>
        <end position="404"/>
    </location>
</feature>
<evidence type="ECO:0000313" key="4">
    <source>
        <dbReference type="Proteomes" id="UP001159428"/>
    </source>
</evidence>
<keyword evidence="2" id="KW-1133">Transmembrane helix</keyword>
<gene>
    <name evidence="3" type="ORF">PMEA_00025560</name>
</gene>
<sequence>VKYARYFQQRRMVTLIVAQTQQTEARQNTASPRATCDNEMQPGNVYSNAAVVDVGDVTPPLPFDAPPPYNSSTFEQSKNFNEEPANAVEMQTGSSTPNSRRWAPFKEEEVSLLPTISGTQPEGLAFICFTSTVLSHYCHHDGQCEGVKVCCAKGMCTYSWLCVWCKDDSDCSGGKKCSLHLSDDRSLCVSPPVTLAPPLTPFTRAKPSTMSEEHVHDENCSTDDDCLSSHVCRDGKCVHPQEDKNLVNRSPLILAASLIVIAILMIFILCSFFLHKRFKRVPHESQTEISRNPRLAANTNHETNAALRAEDVFVDIPMEEVSPPLPADGPPPYNSLKFEQQGHGSDEGERVKMQSGSFAFDGDTGCEAVSHLPSDAPPPYDSLEFEQPGDGENGKDTGPDITKL</sequence>
<evidence type="ECO:0000313" key="3">
    <source>
        <dbReference type="EMBL" id="CAH3039963.1"/>
    </source>
</evidence>
<keyword evidence="4" id="KW-1185">Reference proteome</keyword>
<feature type="transmembrane region" description="Helical" evidence="2">
    <location>
        <begin position="252"/>
        <end position="274"/>
    </location>
</feature>
<dbReference type="AlphaFoldDB" id="A0AAU9VWS5"/>
<evidence type="ECO:0000256" key="2">
    <source>
        <dbReference type="SAM" id="Phobius"/>
    </source>
</evidence>
<evidence type="ECO:0000256" key="1">
    <source>
        <dbReference type="SAM" id="MobiDB-lite"/>
    </source>
</evidence>
<feature type="non-terminal residue" evidence="3">
    <location>
        <position position="1"/>
    </location>
</feature>
<comment type="caution">
    <text evidence="3">The sequence shown here is derived from an EMBL/GenBank/DDBJ whole genome shotgun (WGS) entry which is preliminary data.</text>
</comment>
<organism evidence="3 4">
    <name type="scientific">Pocillopora meandrina</name>
    <dbReference type="NCBI Taxonomy" id="46732"/>
    <lineage>
        <taxon>Eukaryota</taxon>
        <taxon>Metazoa</taxon>
        <taxon>Cnidaria</taxon>
        <taxon>Anthozoa</taxon>
        <taxon>Hexacorallia</taxon>
        <taxon>Scleractinia</taxon>
        <taxon>Astrocoeniina</taxon>
        <taxon>Pocilloporidae</taxon>
        <taxon>Pocillopora</taxon>
    </lineage>
</organism>
<proteinExistence type="predicted"/>
<accession>A0AAU9VWS5</accession>
<keyword evidence="2" id="KW-0472">Membrane</keyword>